<keyword evidence="2" id="KW-1185">Reference proteome</keyword>
<dbReference type="AlphaFoldDB" id="A0A7I8J0L3"/>
<dbReference type="PANTHER" id="PTHR34060">
    <property type="entry name" value="POLYKETIDE CYCLASE / DEHYDRASE AND LIPID TRANSPORT PROTEIN"/>
    <property type="match status" value="1"/>
</dbReference>
<reference evidence="1 2" key="1">
    <citation type="submission" date="2019-12" db="EMBL/GenBank/DDBJ databases">
        <authorList>
            <person name="Scholz U."/>
            <person name="Mascher M."/>
            <person name="Fiebig A."/>
        </authorList>
    </citation>
    <scope>NUCLEOTIDE SEQUENCE</scope>
</reference>
<organism evidence="1">
    <name type="scientific">Spirodela intermedia</name>
    <name type="common">Intermediate duckweed</name>
    <dbReference type="NCBI Taxonomy" id="51605"/>
    <lineage>
        <taxon>Eukaryota</taxon>
        <taxon>Viridiplantae</taxon>
        <taxon>Streptophyta</taxon>
        <taxon>Embryophyta</taxon>
        <taxon>Tracheophyta</taxon>
        <taxon>Spermatophyta</taxon>
        <taxon>Magnoliopsida</taxon>
        <taxon>Liliopsida</taxon>
        <taxon>Araceae</taxon>
        <taxon>Lemnoideae</taxon>
        <taxon>Spirodela</taxon>
    </lineage>
</organism>
<sequence length="69" mass="8013">MSMQADSGDGEEEEAVGPTRREFTTVLSYMVELEPKLWLPVRLLEGRIRREIKVNLQSIRERAQGIQRL</sequence>
<proteinExistence type="predicted"/>
<dbReference type="Proteomes" id="UP001189122">
    <property type="component" value="Unassembled WGS sequence"/>
</dbReference>
<accession>A0A7I8J0L3</accession>
<evidence type="ECO:0000313" key="2">
    <source>
        <dbReference type="Proteomes" id="UP001189122"/>
    </source>
</evidence>
<dbReference type="EMBL" id="CACRZD030000007">
    <property type="protein sequence ID" value="CAA6663677.1"/>
    <property type="molecule type" value="Genomic_DNA"/>
</dbReference>
<dbReference type="PANTHER" id="PTHR34060:SF1">
    <property type="entry name" value="POLYKETIDE CYCLASE _ DEHYDRASE AND LIPID TRANSPORT PROTEIN"/>
    <property type="match status" value="1"/>
</dbReference>
<evidence type="ECO:0000313" key="1">
    <source>
        <dbReference type="EMBL" id="CAA2624181.1"/>
    </source>
</evidence>
<name>A0A7I8J0L3_SPIIN</name>
<protein>
    <submittedName>
        <fullName evidence="1">Uncharacterized protein</fullName>
    </submittedName>
</protein>
<gene>
    <name evidence="1" type="ORF">SI7747_07010062</name>
</gene>
<dbReference type="EMBL" id="LR743594">
    <property type="protein sequence ID" value="CAA2624181.1"/>
    <property type="molecule type" value="Genomic_DNA"/>
</dbReference>